<evidence type="ECO:0000259" key="6">
    <source>
        <dbReference type="Pfam" id="PF03016"/>
    </source>
</evidence>
<organism evidence="7 8">
    <name type="scientific">Nicotiana sylvestris</name>
    <name type="common">Wood tobacco</name>
    <name type="synonym">South American tobacco</name>
    <dbReference type="NCBI Taxonomy" id="4096"/>
    <lineage>
        <taxon>Eukaryota</taxon>
        <taxon>Viridiplantae</taxon>
        <taxon>Streptophyta</taxon>
        <taxon>Embryophyta</taxon>
        <taxon>Tracheophyta</taxon>
        <taxon>Spermatophyta</taxon>
        <taxon>Magnoliopsida</taxon>
        <taxon>eudicotyledons</taxon>
        <taxon>Gunneridae</taxon>
        <taxon>Pentapetalae</taxon>
        <taxon>asterids</taxon>
        <taxon>lamiids</taxon>
        <taxon>Solanales</taxon>
        <taxon>Solanaceae</taxon>
        <taxon>Nicotianoideae</taxon>
        <taxon>Nicotianeae</taxon>
        <taxon>Nicotiana</taxon>
    </lineage>
</organism>
<keyword evidence="7" id="KW-1185">Reference proteome</keyword>
<evidence type="ECO:0000256" key="2">
    <source>
        <dbReference type="ARBA" id="ARBA00010271"/>
    </source>
</evidence>
<accession>A0A1U7W906</accession>
<dbReference type="PANTHER" id="PTHR11062:SF378">
    <property type="entry name" value="EXOSTOSIN GT47 DOMAIN-CONTAINING PROTEIN"/>
    <property type="match status" value="1"/>
</dbReference>
<dbReference type="PANTHER" id="PTHR11062">
    <property type="entry name" value="EXOSTOSIN HEPARAN SULFATE GLYCOSYLTRANSFERASE -RELATED"/>
    <property type="match status" value="1"/>
</dbReference>
<reference evidence="8" key="2">
    <citation type="submission" date="2025-08" db="UniProtKB">
        <authorList>
            <consortium name="RefSeq"/>
        </authorList>
    </citation>
    <scope>IDENTIFICATION</scope>
    <source>
        <tissue evidence="8">Leaf</tissue>
    </source>
</reference>
<evidence type="ECO:0000256" key="3">
    <source>
        <dbReference type="ARBA" id="ARBA00022676"/>
    </source>
</evidence>
<dbReference type="GeneID" id="104226239"/>
<comment type="similarity">
    <text evidence="2">Belongs to the glycosyltransferase 47 family.</text>
</comment>
<feature type="domain" description="Exostosin GT47" evidence="6">
    <location>
        <begin position="91"/>
        <end position="336"/>
    </location>
</feature>
<dbReference type="STRING" id="4096.A0A1U7W906"/>
<proteinExistence type="inferred from homology"/>
<protein>
    <submittedName>
        <fullName evidence="8">Probable glycosyltransferase At3g07620</fullName>
    </submittedName>
</protein>
<dbReference type="RefSeq" id="XP_009776482.1">
    <property type="nucleotide sequence ID" value="XM_009778180.1"/>
</dbReference>
<dbReference type="Proteomes" id="UP000189701">
    <property type="component" value="Unplaced"/>
</dbReference>
<reference evidence="7" key="1">
    <citation type="journal article" date="2013" name="Genome Biol.">
        <title>Reference genomes and transcriptomes of Nicotiana sylvestris and Nicotiana tomentosiformis.</title>
        <authorList>
            <person name="Sierro N."/>
            <person name="Battey J.N."/>
            <person name="Ouadi S."/>
            <person name="Bovet L."/>
            <person name="Goepfert S."/>
            <person name="Bakaher N."/>
            <person name="Peitsch M.C."/>
            <person name="Ivanov N.V."/>
        </authorList>
    </citation>
    <scope>NUCLEOTIDE SEQUENCE [LARGE SCALE GENOMIC DNA]</scope>
</reference>
<evidence type="ECO:0000313" key="7">
    <source>
        <dbReference type="Proteomes" id="UP000189701"/>
    </source>
</evidence>
<evidence type="ECO:0000256" key="5">
    <source>
        <dbReference type="ARBA" id="ARBA00023034"/>
    </source>
</evidence>
<evidence type="ECO:0000256" key="4">
    <source>
        <dbReference type="ARBA" id="ARBA00022968"/>
    </source>
</evidence>
<dbReference type="InterPro" id="IPR004263">
    <property type="entry name" value="Exostosin"/>
</dbReference>
<sequence>MIMLMVARAIFFVFQLGFVLLREIYLILLDHLLHPRKILKHIVVSLAIKHSISSISSLIWSTPSHSFSHEKVDKGSVYNSQEDFRENYKQMENLKIYAYPMDNDQYNVTSLEGYFSQHMRSSSFITSDPNSADLFFVPPSMDWDDMMTKYPYWMPTWGTDHFHVICQDGELEVPLPILKHYAIRLSCSPVQFNPTRDVLLPHSSLPYRWPHWKSDIEDKKLLGFWAGNKSSRLGEKLVDMWGADKDLYIRGLDAHTSYGALDFWDKLHNSKFCICPAEHFGVSVARITEAIYFGCVPVIFANEYELPFNNILDWSKFSVILKEECEFHELKHILKSKGKVEFELLYYNLLKVQKHFRWNTPPIEEDAFHMVVYELWLRSQALKKWRNK</sequence>
<keyword evidence="5" id="KW-0333">Golgi apparatus</keyword>
<name>A0A1U7W906_NICSY</name>
<dbReference type="GO" id="GO:0000139">
    <property type="term" value="C:Golgi membrane"/>
    <property type="evidence" value="ECO:0007669"/>
    <property type="project" value="UniProtKB-SubCell"/>
</dbReference>
<evidence type="ECO:0000256" key="1">
    <source>
        <dbReference type="ARBA" id="ARBA00004323"/>
    </source>
</evidence>
<keyword evidence="4" id="KW-0812">Transmembrane</keyword>
<dbReference type="KEGG" id="nsy:104226239"/>
<dbReference type="Pfam" id="PF03016">
    <property type="entry name" value="Exostosin_GT47"/>
    <property type="match status" value="1"/>
</dbReference>
<dbReference type="GO" id="GO:0016757">
    <property type="term" value="F:glycosyltransferase activity"/>
    <property type="evidence" value="ECO:0007669"/>
    <property type="project" value="UniProtKB-KW"/>
</dbReference>
<dbReference type="eggNOG" id="KOG1021">
    <property type="taxonomic scope" value="Eukaryota"/>
</dbReference>
<comment type="subcellular location">
    <subcellularLocation>
        <location evidence="1">Golgi apparatus membrane</location>
        <topology evidence="1">Single-pass type II membrane protein</topology>
    </subcellularLocation>
</comment>
<gene>
    <name evidence="8" type="primary">LOC104226239</name>
</gene>
<evidence type="ECO:0000313" key="8">
    <source>
        <dbReference type="RefSeq" id="XP_009776482.1"/>
    </source>
</evidence>
<keyword evidence="4" id="KW-0735">Signal-anchor</keyword>
<dbReference type="InterPro" id="IPR040911">
    <property type="entry name" value="Exostosin_GT47"/>
</dbReference>
<keyword evidence="3" id="KW-0808">Transferase</keyword>
<keyword evidence="3" id="KW-0328">Glycosyltransferase</keyword>
<dbReference type="AlphaFoldDB" id="A0A1U7W906"/>